<evidence type="ECO:0000259" key="2">
    <source>
        <dbReference type="PROSITE" id="PS51043"/>
    </source>
</evidence>
<dbReference type="PANTHER" id="PTHR23509">
    <property type="entry name" value="PA-PL1 PHOSPHOLIPASE FAMILY"/>
    <property type="match status" value="1"/>
</dbReference>
<evidence type="ECO:0000256" key="1">
    <source>
        <dbReference type="SAM" id="MobiDB-lite"/>
    </source>
</evidence>
<dbReference type="Pfam" id="PF23463">
    <property type="entry name" value="WWE_2"/>
    <property type="match status" value="1"/>
</dbReference>
<feature type="domain" description="DDHD" evidence="2">
    <location>
        <begin position="623"/>
        <end position="827"/>
    </location>
</feature>
<proteinExistence type="predicted"/>
<dbReference type="InterPro" id="IPR058055">
    <property type="entry name" value="PA-PLA1"/>
</dbReference>
<sequence>MSVPSPDARLEEPPVLLAVPALDVRWVHAGAQQLNLLPTPITSASNSFEAFSKSESSRIELRWQSISESDRLKTIKSWGRNDGEGAFQSQEEIVKQGEEIGHNEEAAKESKGCDAIDRPDAHPVDSKMKREDAEEHLDLDVDDMSSEEQINKQYHALLLEARGKNDDLDLVQGVPVSQDSLFEVSLSTLSLHPVFWAHTGPRVAVLRGTWFVNDESRPCCWELAEELEKAYLEIQPWQRSYSHELATALSLGTSGEEKIKYTLPSKFGDGLGIIFEDGAKGRIVTSGTLTYITRLFWSSLKAQSAGTYVYRGYSAARSAKVEPAADTTATLMDPEGKGHVNTKSHSYEGYEKDYTQDGCLNLPENQKHNQPLAALDTAFKDVRETAGQAIEGMKEGFKDYDLREERRQAPASGSNDDERRALEEQNAPLVHDTEDVNPCTDLILVVHGIGQQLAAQNEAYNFVKQTSNPAVASIIRDRRCQVLPVQWRTSLNLDERKTEEELLHGIDNRFTISGKYSSSIDDITIHRSIPYVRELTNSVLLDIPLFMSHHRQKMIEAVCTQANKLYRLWIARNPHFQEYGRVHIIAHSLGSALVAHILSNQPTKMPRLSQLPKQVISETMDRFLFNTSNLFLVGSPLGIFLHLEQAQLMPRKGRERTMQSPADEALDRAGRFGCLAIDSLYNVFYHTDPIAYQLNAAVDSQLASQRPPLAIMSMTAPFYAPVADSISSISRYIPAILGGGGGNDIRSGNRPGIFRLPSGIEMTGPNGEEKLQGSRGERRFSALNPHGNVDFFLPSAGVNEYLDMLTAHLSYWTDSSFAAFLLTEIFSTRLDLMRTGMGLANQPPPENGANI</sequence>
<dbReference type="GO" id="GO:0046872">
    <property type="term" value="F:metal ion binding"/>
    <property type="evidence" value="ECO:0007669"/>
    <property type="project" value="InterPro"/>
</dbReference>
<evidence type="ECO:0000313" key="3">
    <source>
        <dbReference type="EMBL" id="AFR95995.2"/>
    </source>
</evidence>
<dbReference type="OrthoDB" id="69269at2759"/>
<feature type="compositionally biased region" description="Basic and acidic residues" evidence="1">
    <location>
        <begin position="396"/>
        <end position="408"/>
    </location>
</feature>
<dbReference type="EMBL" id="CP003826">
    <property type="protein sequence ID" value="AFR95995.2"/>
    <property type="molecule type" value="Genomic_DNA"/>
</dbReference>
<dbReference type="GO" id="GO:0004620">
    <property type="term" value="F:phospholipase activity"/>
    <property type="evidence" value="ECO:0007669"/>
    <property type="project" value="TreeGrafter"/>
</dbReference>
<dbReference type="RefSeq" id="XP_012050330.1">
    <property type="nucleotide sequence ID" value="XM_012194940.1"/>
</dbReference>
<feature type="region of interest" description="Disordered" evidence="1">
    <location>
        <begin position="396"/>
        <end position="420"/>
    </location>
</feature>
<gene>
    <name evidence="3" type="ORF">CNAG_05677</name>
</gene>
<dbReference type="GO" id="GO:0005737">
    <property type="term" value="C:cytoplasm"/>
    <property type="evidence" value="ECO:0007669"/>
    <property type="project" value="TreeGrafter"/>
</dbReference>
<protein>
    <submittedName>
        <fullName evidence="3">Phospholipase</fullName>
    </submittedName>
</protein>
<dbReference type="PANTHER" id="PTHR23509:SF6">
    <property type="entry name" value="PHOSPHOLIPASE C1020.13C-RELATED"/>
    <property type="match status" value="1"/>
</dbReference>
<dbReference type="GeneID" id="23888974"/>
<keyword evidence="4" id="KW-1185">Reference proteome</keyword>
<dbReference type="Proteomes" id="UP000010091">
    <property type="component" value="Chromosome 7"/>
</dbReference>
<evidence type="ECO:0000313" key="4">
    <source>
        <dbReference type="Proteomes" id="UP000010091"/>
    </source>
</evidence>
<dbReference type="PROSITE" id="PS51043">
    <property type="entry name" value="DDHD"/>
    <property type="match status" value="1"/>
</dbReference>
<dbReference type="Pfam" id="PF02862">
    <property type="entry name" value="DDHD"/>
    <property type="match status" value="2"/>
</dbReference>
<accession>J9VWC0</accession>
<reference evidence="3 4" key="1">
    <citation type="journal article" date="2014" name="PLoS Genet.">
        <title>Analysis of the genome and transcriptome of Cryptococcus neoformans var. grubii reveals complex RNA expression and microevolution leading to virulence attenuation.</title>
        <authorList>
            <person name="Janbon G."/>
            <person name="Ormerod K.L."/>
            <person name="Paulet D."/>
            <person name="Byrnes E.J.III."/>
            <person name="Yadav V."/>
            <person name="Chatterjee G."/>
            <person name="Mullapudi N."/>
            <person name="Hon C.C."/>
            <person name="Billmyre R.B."/>
            <person name="Brunel F."/>
            <person name="Bahn Y.S."/>
            <person name="Chen W."/>
            <person name="Chen Y."/>
            <person name="Chow E.W."/>
            <person name="Coppee J.Y."/>
            <person name="Floyd-Averette A."/>
            <person name="Gaillardin C."/>
            <person name="Gerik K.J."/>
            <person name="Goldberg J."/>
            <person name="Gonzalez-Hilarion S."/>
            <person name="Gujja S."/>
            <person name="Hamlin J.L."/>
            <person name="Hsueh Y.P."/>
            <person name="Ianiri G."/>
            <person name="Jones S."/>
            <person name="Kodira C.D."/>
            <person name="Kozubowski L."/>
            <person name="Lam W."/>
            <person name="Marra M."/>
            <person name="Mesner L.D."/>
            <person name="Mieczkowski P.A."/>
            <person name="Moyrand F."/>
            <person name="Nielsen K."/>
            <person name="Proux C."/>
            <person name="Rossignol T."/>
            <person name="Schein J.E."/>
            <person name="Sun S."/>
            <person name="Wollschlaeger C."/>
            <person name="Wood I.A."/>
            <person name="Zeng Q."/>
            <person name="Neuveglise C."/>
            <person name="Newlon C.S."/>
            <person name="Perfect J.R."/>
            <person name="Lodge J.K."/>
            <person name="Idnurm A."/>
            <person name="Stajich J.E."/>
            <person name="Kronstad J.W."/>
            <person name="Sanyal K."/>
            <person name="Heitman J."/>
            <person name="Fraser J.A."/>
            <person name="Cuomo C.A."/>
            <person name="Dietrich F.S."/>
        </authorList>
    </citation>
    <scope>NUCLEOTIDE SEQUENCE [LARGE SCALE GENOMIC DNA]</scope>
    <source>
        <strain evidence="4">H99 / ATCC 208821 / CBS 10515 / FGSC 9487</strain>
    </source>
</reference>
<organism evidence="3 4">
    <name type="scientific">Cryptococcus neoformans (strain H99 / ATCC 208821 / CBS 10515 / FGSC 9487)</name>
    <name type="common">Cryptococcus neoformans var. grubii serotype A</name>
    <dbReference type="NCBI Taxonomy" id="235443"/>
    <lineage>
        <taxon>Eukaryota</taxon>
        <taxon>Fungi</taxon>
        <taxon>Dikarya</taxon>
        <taxon>Basidiomycota</taxon>
        <taxon>Agaricomycotina</taxon>
        <taxon>Tremellomycetes</taxon>
        <taxon>Tremellales</taxon>
        <taxon>Cryptococcaceae</taxon>
        <taxon>Cryptococcus</taxon>
        <taxon>Cryptococcus neoformans species complex</taxon>
    </lineage>
</organism>
<name>J9VWC0_CRYN9</name>
<dbReference type="HOGENOM" id="CLU_002680_1_0_1"/>
<dbReference type="KEGG" id="cng:CNAG_05677"/>
<dbReference type="InterPro" id="IPR004177">
    <property type="entry name" value="DDHD_dom"/>
</dbReference>
<dbReference type="InterPro" id="IPR057826">
    <property type="entry name" value="WWE_C20G8.02"/>
</dbReference>
<dbReference type="VEuPathDB" id="FungiDB:CNAG_05677"/>
<dbReference type="AlphaFoldDB" id="J9VWC0"/>
<dbReference type="SMART" id="SM01127">
    <property type="entry name" value="DDHD"/>
    <property type="match status" value="1"/>
</dbReference>
<feature type="region of interest" description="Disordered" evidence="1">
    <location>
        <begin position="104"/>
        <end position="131"/>
    </location>
</feature>